<feature type="transmembrane region" description="Helical" evidence="19">
    <location>
        <begin position="111"/>
        <end position="129"/>
    </location>
</feature>
<accession>A0A8C9FRR2</accession>
<comment type="catalytic activity">
    <reaction evidence="16">
        <text>L-lysine(out) + L-arginine(in) = L-lysine(in) + L-arginine(out)</text>
        <dbReference type="Rhea" id="RHEA:70827"/>
        <dbReference type="ChEBI" id="CHEBI:32551"/>
        <dbReference type="ChEBI" id="CHEBI:32682"/>
    </reaction>
</comment>
<evidence type="ECO:0000256" key="12">
    <source>
        <dbReference type="ARBA" id="ARBA00042001"/>
    </source>
</evidence>
<evidence type="ECO:0000256" key="5">
    <source>
        <dbReference type="ARBA" id="ARBA00022692"/>
    </source>
</evidence>
<dbReference type="AlphaFoldDB" id="A0A8C9FRR2"/>
<keyword evidence="5 19" id="KW-0812">Transmembrane</keyword>
<comment type="catalytic activity">
    <reaction evidence="18">
        <text>L-glutamine(out) + L-arginine(in) + Na(+)(out) = L-glutamine(in) + L-arginine(out) + Na(+)(in)</text>
        <dbReference type="Rhea" id="RHEA:70835"/>
        <dbReference type="ChEBI" id="CHEBI:29101"/>
        <dbReference type="ChEBI" id="CHEBI:32682"/>
        <dbReference type="ChEBI" id="CHEBI:58359"/>
    </reaction>
</comment>
<dbReference type="InterPro" id="IPR050598">
    <property type="entry name" value="AminoAcid_Transporter"/>
</dbReference>
<evidence type="ECO:0000256" key="18">
    <source>
        <dbReference type="ARBA" id="ARBA00049892"/>
    </source>
</evidence>
<keyword evidence="4" id="KW-1003">Cell membrane</keyword>
<evidence type="ECO:0000256" key="17">
    <source>
        <dbReference type="ARBA" id="ARBA00049476"/>
    </source>
</evidence>
<evidence type="ECO:0000256" key="10">
    <source>
        <dbReference type="ARBA" id="ARBA00038768"/>
    </source>
</evidence>
<feature type="transmembrane region" description="Helical" evidence="19">
    <location>
        <begin position="68"/>
        <end position="91"/>
    </location>
</feature>
<keyword evidence="20" id="KW-0732">Signal</keyword>
<dbReference type="GO" id="GO:0015179">
    <property type="term" value="F:L-amino acid transmembrane transporter activity"/>
    <property type="evidence" value="ECO:0007669"/>
    <property type="project" value="TreeGrafter"/>
</dbReference>
<evidence type="ECO:0000256" key="8">
    <source>
        <dbReference type="ARBA" id="ARBA00023136"/>
    </source>
</evidence>
<evidence type="ECO:0000256" key="16">
    <source>
        <dbReference type="ARBA" id="ARBA00049090"/>
    </source>
</evidence>
<dbReference type="Pfam" id="PF13520">
    <property type="entry name" value="AA_permease_2"/>
    <property type="match status" value="1"/>
</dbReference>
<dbReference type="PANTHER" id="PTHR11785:SF398">
    <property type="entry name" value="Y+L AMINO ACID TRANSPORTER 2"/>
    <property type="match status" value="1"/>
</dbReference>
<dbReference type="Ensembl" id="ENSPSTT00000020350.1">
    <property type="protein sequence ID" value="ENSPSTP00000019418.1"/>
    <property type="gene ID" value="ENSPSTG00000014034.1"/>
</dbReference>
<evidence type="ECO:0000256" key="2">
    <source>
        <dbReference type="ARBA" id="ARBA00007040"/>
    </source>
</evidence>
<evidence type="ECO:0000256" key="1">
    <source>
        <dbReference type="ARBA" id="ARBA00004651"/>
    </source>
</evidence>
<evidence type="ECO:0000256" key="3">
    <source>
        <dbReference type="ARBA" id="ARBA00022448"/>
    </source>
</evidence>
<feature type="transmembrane region" description="Helical" evidence="19">
    <location>
        <begin position="186"/>
        <end position="206"/>
    </location>
</feature>
<dbReference type="InterPro" id="IPR002293">
    <property type="entry name" value="AA/rel_permease1"/>
</dbReference>
<proteinExistence type="inferred from homology"/>
<dbReference type="GO" id="GO:0005886">
    <property type="term" value="C:plasma membrane"/>
    <property type="evidence" value="ECO:0007669"/>
    <property type="project" value="UniProtKB-SubCell"/>
</dbReference>
<dbReference type="PANTHER" id="PTHR11785">
    <property type="entry name" value="AMINO ACID TRANSPORTER"/>
    <property type="match status" value="1"/>
</dbReference>
<keyword evidence="8 19" id="KW-0472">Membrane</keyword>
<evidence type="ECO:0000256" key="13">
    <source>
        <dbReference type="ARBA" id="ARBA00042899"/>
    </source>
</evidence>
<evidence type="ECO:0000313" key="21">
    <source>
        <dbReference type="Ensembl" id="ENSPSTP00000019418.1"/>
    </source>
</evidence>
<keyword evidence="7 19" id="KW-1133">Transmembrane helix</keyword>
<reference evidence="21" key="1">
    <citation type="submission" date="2025-08" db="UniProtKB">
        <authorList>
            <consortium name="Ensembl"/>
        </authorList>
    </citation>
    <scope>IDENTIFICATION</scope>
</reference>
<comment type="catalytic activity">
    <reaction evidence="14">
        <text>L-histidine(out) + L-arginine(in) + Na(+)(out) = L-histidine(in) + L-arginine(out) + Na(+)(in)</text>
        <dbReference type="Rhea" id="RHEA:70839"/>
        <dbReference type="ChEBI" id="CHEBI:29101"/>
        <dbReference type="ChEBI" id="CHEBI:32682"/>
        <dbReference type="ChEBI" id="CHEBI:57595"/>
    </reaction>
</comment>
<evidence type="ECO:0000256" key="4">
    <source>
        <dbReference type="ARBA" id="ARBA00022475"/>
    </source>
</evidence>
<feature type="signal peptide" evidence="20">
    <location>
        <begin position="1"/>
        <end position="16"/>
    </location>
</feature>
<protein>
    <recommendedName>
        <fullName evidence="11">Y+L amino acid transporter 2</fullName>
    </recommendedName>
    <alternativeName>
        <fullName evidence="13">Solute carrier family 7 member 6</fullName>
    </alternativeName>
    <alternativeName>
        <fullName evidence="12">y(+)L-type amino acid transporter 2</fullName>
    </alternativeName>
</protein>
<evidence type="ECO:0000256" key="6">
    <source>
        <dbReference type="ARBA" id="ARBA00022970"/>
    </source>
</evidence>
<evidence type="ECO:0000313" key="22">
    <source>
        <dbReference type="Proteomes" id="UP000694428"/>
    </source>
</evidence>
<evidence type="ECO:0000256" key="19">
    <source>
        <dbReference type="SAM" id="Phobius"/>
    </source>
</evidence>
<evidence type="ECO:0000256" key="14">
    <source>
        <dbReference type="ARBA" id="ARBA00047956"/>
    </source>
</evidence>
<keyword evidence="22" id="KW-1185">Reference proteome</keyword>
<organism evidence="21 22">
    <name type="scientific">Pavo cristatus</name>
    <name type="common">Indian peafowl</name>
    <name type="synonym">Blue peafowl</name>
    <dbReference type="NCBI Taxonomy" id="9049"/>
    <lineage>
        <taxon>Eukaryota</taxon>
        <taxon>Metazoa</taxon>
        <taxon>Chordata</taxon>
        <taxon>Craniata</taxon>
        <taxon>Vertebrata</taxon>
        <taxon>Euteleostomi</taxon>
        <taxon>Archelosauria</taxon>
        <taxon>Archosauria</taxon>
        <taxon>Dinosauria</taxon>
        <taxon>Saurischia</taxon>
        <taxon>Theropoda</taxon>
        <taxon>Coelurosauria</taxon>
        <taxon>Aves</taxon>
        <taxon>Neognathae</taxon>
        <taxon>Galloanserae</taxon>
        <taxon>Galliformes</taxon>
        <taxon>Phasianidae</taxon>
        <taxon>Phasianinae</taxon>
        <taxon>Pavo</taxon>
    </lineage>
</organism>
<reference evidence="21" key="2">
    <citation type="submission" date="2025-09" db="UniProtKB">
        <authorList>
            <consortium name="Ensembl"/>
        </authorList>
    </citation>
    <scope>IDENTIFICATION</scope>
</reference>
<evidence type="ECO:0000256" key="15">
    <source>
        <dbReference type="ARBA" id="ARBA00048509"/>
    </source>
</evidence>
<dbReference type="Gene3D" id="1.20.1740.10">
    <property type="entry name" value="Amino acid/polyamine transporter I"/>
    <property type="match status" value="1"/>
</dbReference>
<feature type="chain" id="PRO_5034329167" description="Y+L amino acid transporter 2" evidence="20">
    <location>
        <begin position="17"/>
        <end position="254"/>
    </location>
</feature>
<comment type="subcellular location">
    <subcellularLocation>
        <location evidence="1">Cell membrane</location>
        <topology evidence="1">Multi-pass membrane protein</topology>
    </subcellularLocation>
</comment>
<comment type="similarity">
    <text evidence="2">Belongs to the amino acid-polyamine-organocation (APC) superfamily. L-type amino acid transporter (LAT) (TC 2.A.3.8) family.</text>
</comment>
<comment type="subunit">
    <text evidence="10">Disulfide-linked heterodimer with the amino acid transport protein SLC3A2/4F2hc.</text>
</comment>
<comment type="catalytic activity">
    <reaction evidence="17">
        <text>L-leucine(out) + L-arginine(in) + Na(+)(out) = L-leucine(in) + L-arginine(out) + Na(+)(in)</text>
        <dbReference type="Rhea" id="RHEA:70831"/>
        <dbReference type="ChEBI" id="CHEBI:29101"/>
        <dbReference type="ChEBI" id="CHEBI:32682"/>
        <dbReference type="ChEBI" id="CHEBI:57427"/>
    </reaction>
</comment>
<keyword evidence="3" id="KW-0813">Transport</keyword>
<feature type="transmembrane region" description="Helical" evidence="19">
    <location>
        <begin position="212"/>
        <end position="233"/>
    </location>
</feature>
<evidence type="ECO:0000256" key="7">
    <source>
        <dbReference type="ARBA" id="ARBA00022989"/>
    </source>
</evidence>
<comment type="catalytic activity">
    <reaction evidence="15">
        <text>L-cysteine(out) + L-arginine(in) + Na(+)(out) = L-cysteine(in) + L-arginine(out) + Na(+)(in)</text>
        <dbReference type="Rhea" id="RHEA:70847"/>
        <dbReference type="ChEBI" id="CHEBI:29101"/>
        <dbReference type="ChEBI" id="CHEBI:32682"/>
        <dbReference type="ChEBI" id="CHEBI:35235"/>
    </reaction>
</comment>
<name>A0A8C9FRR2_PAVCR</name>
<evidence type="ECO:0000256" key="11">
    <source>
        <dbReference type="ARBA" id="ARBA00039563"/>
    </source>
</evidence>
<evidence type="ECO:0000256" key="9">
    <source>
        <dbReference type="ARBA" id="ARBA00035819"/>
    </source>
</evidence>
<keyword evidence="6" id="KW-0029">Amino-acid transport</keyword>
<sequence>MYLIVLQLIVSSLCAGYSSHFQNSFEGSSVDIGDISLALYSALFSYSGWDTLNFVTEEIKNPERNLPLAIAVSMPIVTVIYIMTNVAYYTVLDVQAVLSSDAVAVTFADEVFGIFSWTIPIAVAFSCFGGLNASILASSRYLFLFNKYSSVFLCVTIVRCLTSPKLLYLSFISITSCYFFCLQLSVVFPIIFCICSVFLVVVPLYSDTINSLIGIAIALSGIPVFFLGVYLPASRRPQFINKTLGKSLHRCRCD</sequence>
<evidence type="ECO:0000256" key="20">
    <source>
        <dbReference type="SAM" id="SignalP"/>
    </source>
</evidence>
<dbReference type="Proteomes" id="UP000694428">
    <property type="component" value="Unplaced"/>
</dbReference>
<comment type="catalytic activity">
    <reaction evidence="9">
        <text>L-arginine(in) + L-methionine(out) + Na(+)(out) = L-arginine(out) + L-methionine(in) + Na(+)(in)</text>
        <dbReference type="Rhea" id="RHEA:70843"/>
        <dbReference type="ChEBI" id="CHEBI:29101"/>
        <dbReference type="ChEBI" id="CHEBI:32682"/>
        <dbReference type="ChEBI" id="CHEBI:57844"/>
    </reaction>
</comment>